<evidence type="ECO:0000256" key="3">
    <source>
        <dbReference type="ARBA" id="ARBA00022750"/>
    </source>
</evidence>
<dbReference type="InterPro" id="IPR023430">
    <property type="entry name" value="Pept_HybD-like_dom_sf"/>
</dbReference>
<dbReference type="SUPFAM" id="SSF53163">
    <property type="entry name" value="HybD-like"/>
    <property type="match status" value="1"/>
</dbReference>
<evidence type="ECO:0000256" key="2">
    <source>
        <dbReference type="ARBA" id="ARBA00022670"/>
    </source>
</evidence>
<evidence type="ECO:0000313" key="5">
    <source>
        <dbReference type="EMBL" id="OBH89897.1"/>
    </source>
</evidence>
<dbReference type="Pfam" id="PF01750">
    <property type="entry name" value="HycI"/>
    <property type="match status" value="1"/>
</dbReference>
<dbReference type="InterPro" id="IPR000671">
    <property type="entry name" value="Peptidase_A31"/>
</dbReference>
<dbReference type="PANTHER" id="PTHR30302">
    <property type="entry name" value="HYDROGENASE 1 MATURATION PROTEASE"/>
    <property type="match status" value="1"/>
</dbReference>
<sequence length="170" mass="17478">MTGQEAAVAGRVAVIGLGNGYRRDDGVGVAAADALRDLAWPNVVVRTGIAEPMGLIEAWTGAGLAVVIDAAIADPADPGRIHRYDLDGVPTQPEGLSSHHIDIGRTHALARALERVPGAIVVFAVEAADTGPGAGLTPRVARAVPVLVGMVAAEVNRFRSTTRSQHAGSR</sequence>
<gene>
    <name evidence="5" type="ORF">A5679_24625</name>
</gene>
<protein>
    <submittedName>
        <fullName evidence="5">Peptidase M52</fullName>
    </submittedName>
</protein>
<keyword evidence="3" id="KW-0064">Aspartyl protease</keyword>
<dbReference type="AlphaFoldDB" id="A0A1A2UNU2"/>
<comment type="caution">
    <text evidence="5">The sequence shown here is derived from an EMBL/GenBank/DDBJ whole genome shotgun (WGS) entry which is preliminary data.</text>
</comment>
<keyword evidence="2" id="KW-0645">Protease</keyword>
<reference evidence="5 6" key="1">
    <citation type="submission" date="2016-06" db="EMBL/GenBank/DDBJ databases">
        <authorList>
            <person name="Kjaerup R.B."/>
            <person name="Dalgaard T.S."/>
            <person name="Juul-Madsen H.R."/>
        </authorList>
    </citation>
    <scope>NUCLEOTIDE SEQUENCE [LARGE SCALE GENOMIC DNA]</scope>
    <source>
        <strain evidence="5 6">E2838</strain>
    </source>
</reference>
<dbReference type="GO" id="GO:0016485">
    <property type="term" value="P:protein processing"/>
    <property type="evidence" value="ECO:0007669"/>
    <property type="project" value="TreeGrafter"/>
</dbReference>
<dbReference type="Proteomes" id="UP000092207">
    <property type="component" value="Unassembled WGS sequence"/>
</dbReference>
<evidence type="ECO:0000313" key="6">
    <source>
        <dbReference type="Proteomes" id="UP000092207"/>
    </source>
</evidence>
<dbReference type="RefSeq" id="WP_067309590.1">
    <property type="nucleotide sequence ID" value="NZ_LZJY01000365.1"/>
</dbReference>
<evidence type="ECO:0000256" key="4">
    <source>
        <dbReference type="ARBA" id="ARBA00022801"/>
    </source>
</evidence>
<dbReference type="CDD" id="cd00518">
    <property type="entry name" value="H2MP"/>
    <property type="match status" value="1"/>
</dbReference>
<dbReference type="EMBL" id="LZJY01000365">
    <property type="protein sequence ID" value="OBH89897.1"/>
    <property type="molecule type" value="Genomic_DNA"/>
</dbReference>
<accession>A0A1A2UNU2</accession>
<dbReference type="NCBIfam" id="TIGR00072">
    <property type="entry name" value="hydrog_prot"/>
    <property type="match status" value="1"/>
</dbReference>
<dbReference type="Gene3D" id="3.40.50.1450">
    <property type="entry name" value="HybD-like"/>
    <property type="match status" value="1"/>
</dbReference>
<organism evidence="5 6">
    <name type="scientific">Mycobacterium scrofulaceum</name>
    <dbReference type="NCBI Taxonomy" id="1783"/>
    <lineage>
        <taxon>Bacteria</taxon>
        <taxon>Bacillati</taxon>
        <taxon>Actinomycetota</taxon>
        <taxon>Actinomycetes</taxon>
        <taxon>Mycobacteriales</taxon>
        <taxon>Mycobacteriaceae</taxon>
        <taxon>Mycobacterium</taxon>
    </lineage>
</organism>
<dbReference type="PANTHER" id="PTHR30302:SF1">
    <property type="entry name" value="HYDROGENASE 2 MATURATION PROTEASE"/>
    <property type="match status" value="1"/>
</dbReference>
<comment type="similarity">
    <text evidence="1">Belongs to the peptidase A31 family.</text>
</comment>
<name>A0A1A2UNU2_MYCSC</name>
<dbReference type="GO" id="GO:0004190">
    <property type="term" value="F:aspartic-type endopeptidase activity"/>
    <property type="evidence" value="ECO:0007669"/>
    <property type="project" value="UniProtKB-KW"/>
</dbReference>
<keyword evidence="4" id="KW-0378">Hydrolase</keyword>
<dbReference type="GO" id="GO:0008047">
    <property type="term" value="F:enzyme activator activity"/>
    <property type="evidence" value="ECO:0007669"/>
    <property type="project" value="InterPro"/>
</dbReference>
<evidence type="ECO:0000256" key="1">
    <source>
        <dbReference type="ARBA" id="ARBA00006814"/>
    </source>
</evidence>
<proteinExistence type="inferred from homology"/>